<comment type="caution">
    <text evidence="1">The sequence shown here is derived from an EMBL/GenBank/DDBJ whole genome shotgun (WGS) entry which is preliminary data.</text>
</comment>
<name>A0ABU9BID1_9BURK</name>
<evidence type="ECO:0000313" key="2">
    <source>
        <dbReference type="Proteomes" id="UP001371218"/>
    </source>
</evidence>
<accession>A0ABU9BID1</accession>
<organism evidence="1 2">
    <name type="scientific">Ideonella lacteola</name>
    <dbReference type="NCBI Taxonomy" id="2984193"/>
    <lineage>
        <taxon>Bacteria</taxon>
        <taxon>Pseudomonadati</taxon>
        <taxon>Pseudomonadota</taxon>
        <taxon>Betaproteobacteria</taxon>
        <taxon>Burkholderiales</taxon>
        <taxon>Sphaerotilaceae</taxon>
        <taxon>Ideonella</taxon>
    </lineage>
</organism>
<reference evidence="1 2" key="1">
    <citation type="submission" date="2024-04" db="EMBL/GenBank/DDBJ databases">
        <title>Novel species of the genus Ideonella isolated from streams.</title>
        <authorList>
            <person name="Lu H."/>
        </authorList>
    </citation>
    <scope>NUCLEOTIDE SEQUENCE [LARGE SCALE GENOMIC DNA]</scope>
    <source>
        <strain evidence="1 2">DXS29W</strain>
    </source>
</reference>
<dbReference type="RefSeq" id="WP_341424044.1">
    <property type="nucleotide sequence ID" value="NZ_JBBUTG010000001.1"/>
</dbReference>
<gene>
    <name evidence="1" type="ORF">AACH06_02665</name>
</gene>
<evidence type="ECO:0000313" key="1">
    <source>
        <dbReference type="EMBL" id="MEK8029711.1"/>
    </source>
</evidence>
<keyword evidence="2" id="KW-1185">Reference proteome</keyword>
<protein>
    <submittedName>
        <fullName evidence="1">Uncharacterized protein</fullName>
    </submittedName>
</protein>
<dbReference type="EMBL" id="JBBUTG010000001">
    <property type="protein sequence ID" value="MEK8029711.1"/>
    <property type="molecule type" value="Genomic_DNA"/>
</dbReference>
<sequence length="154" mass="17275">MAIPELGTEFLFRKRPVAVPGDLRPAWRIGLLVLLLKRCCRQSRSSLTRLHVLNWTIRTEGNQQALLALVGNALRPDSLVVRFDPAFNRAVDFAIGEGLVRRVDGSRIEITAAGNALAEEIGKDKEMYPAERLFMDEIRQSVTETLVESIFGTR</sequence>
<proteinExistence type="predicted"/>
<dbReference type="Proteomes" id="UP001371218">
    <property type="component" value="Unassembled WGS sequence"/>
</dbReference>